<dbReference type="Proteomes" id="UP001057427">
    <property type="component" value="Segment"/>
</dbReference>
<dbReference type="EMBL" id="ON529858">
    <property type="protein sequence ID" value="UTC29767.1"/>
    <property type="molecule type" value="Genomic_DNA"/>
</dbReference>
<accession>A0A9E7SUT8</accession>
<organism evidence="1 2">
    <name type="scientific">Brevundimonas phage vB_BgoS-Bajun</name>
    <dbReference type="NCBI Taxonomy" id="2948594"/>
    <lineage>
        <taxon>Viruses</taxon>
        <taxon>Duplodnaviria</taxon>
        <taxon>Heunggongvirae</taxon>
        <taxon>Uroviricota</taxon>
        <taxon>Caudoviricetes</taxon>
        <taxon>Dolichocephalovirinae</taxon>
    </lineage>
</organism>
<name>A0A9E7SUT8_9CAUD</name>
<evidence type="ECO:0000313" key="1">
    <source>
        <dbReference type="EMBL" id="UTC29767.1"/>
    </source>
</evidence>
<gene>
    <name evidence="1" type="ORF">BAJUN_01370</name>
</gene>
<proteinExistence type="predicted"/>
<sequence>MTEDDDDDHVELSDSEYLFELAERSLGFVGAGHDDHARLHEISRRLAPPPAAKSFAPVNAWAKSEDPVAKMLRDALERLDRETPDVFGAKVFLHGLGLAIGLIFTHQVAVPAWEPVEEVEPMAKVWFVRPVVPGNPLRGPKQFDTYISRRPDGPGYALSTDDRDATLFTRAEVDLIKAAFPANWIWHFGDEHV</sequence>
<keyword evidence="2" id="KW-1185">Reference proteome</keyword>
<evidence type="ECO:0000313" key="2">
    <source>
        <dbReference type="Proteomes" id="UP001057427"/>
    </source>
</evidence>
<protein>
    <submittedName>
        <fullName evidence="1">Uncharacterized protein</fullName>
    </submittedName>
</protein>
<reference evidence="1" key="1">
    <citation type="submission" date="2022-05" db="EMBL/GenBank/DDBJ databases">
        <authorList>
            <person name="Friedrich I."/>
            <person name="Poehlein A."/>
            <person name="Schneider D."/>
            <person name="Hertel R."/>
            <person name="Daniel R."/>
        </authorList>
    </citation>
    <scope>NUCLEOTIDE SEQUENCE</scope>
</reference>